<comment type="function">
    <text evidence="13 14">Fluoride-specific ion channel. Important for reducing fluoride concentration in the cell, thus reducing its toxicity.</text>
</comment>
<dbReference type="EMBL" id="LUGM01000002">
    <property type="protein sequence ID" value="KYH14190.1"/>
    <property type="molecule type" value="Genomic_DNA"/>
</dbReference>
<accession>A0A2T4RAX5</accession>
<dbReference type="InterPro" id="IPR003691">
    <property type="entry name" value="FluC"/>
</dbReference>
<keyword evidence="7 14" id="KW-0915">Sodium</keyword>
<comment type="subcellular location">
    <subcellularLocation>
        <location evidence="1 14">Cell membrane</location>
        <topology evidence="1 14">Multi-pass membrane protein</topology>
    </subcellularLocation>
</comment>
<evidence type="ECO:0000256" key="1">
    <source>
        <dbReference type="ARBA" id="ARBA00004651"/>
    </source>
</evidence>
<dbReference type="EMBL" id="BKAQ01000002">
    <property type="protein sequence ID" value="GEP81127.1"/>
    <property type="molecule type" value="Genomic_DNA"/>
</dbReference>
<dbReference type="GeneID" id="69905088"/>
<sequence>MLTLLLVCIGGGIGAMIRGGITEICVNKFSSQFPIATFIVNIIGSFTIGIILGHALHISWINPFLVTGILGGLTTFSTLASELVKMIEAKTNLPLFISYSILQYGGCFAACLIGYKLF</sequence>
<keyword evidence="9 14" id="KW-0472">Membrane</keyword>
<dbReference type="AlphaFoldDB" id="A0A151A4W9"/>
<evidence type="ECO:0000313" key="17">
    <source>
        <dbReference type="Proteomes" id="UP000075418"/>
    </source>
</evidence>
<comment type="catalytic activity">
    <reaction evidence="12">
        <text>fluoride(in) = fluoride(out)</text>
        <dbReference type="Rhea" id="RHEA:76159"/>
        <dbReference type="ChEBI" id="CHEBI:17051"/>
    </reaction>
    <physiologicalReaction direction="left-to-right" evidence="12">
        <dbReference type="Rhea" id="RHEA:76160"/>
    </physiologicalReaction>
</comment>
<feature type="transmembrane region" description="Helical" evidence="14">
    <location>
        <begin position="32"/>
        <end position="52"/>
    </location>
</feature>
<evidence type="ECO:0000256" key="6">
    <source>
        <dbReference type="ARBA" id="ARBA00022989"/>
    </source>
</evidence>
<reference evidence="15 18" key="2">
    <citation type="submission" date="2019-07" db="EMBL/GenBank/DDBJ databases">
        <title>Whole genome shotgun sequence of Staphylococcus kloosii NBRC 109624.</title>
        <authorList>
            <person name="Hosoyama A."/>
            <person name="Uohara A."/>
            <person name="Ohji S."/>
            <person name="Ichikawa N."/>
        </authorList>
    </citation>
    <scope>NUCLEOTIDE SEQUENCE [LARGE SCALE GENOMIC DNA]</scope>
    <source>
        <strain evidence="15 18">NBRC 109624</strain>
    </source>
</reference>
<dbReference type="GO" id="GO:0005886">
    <property type="term" value="C:plasma membrane"/>
    <property type="evidence" value="ECO:0007669"/>
    <property type="project" value="UniProtKB-SubCell"/>
</dbReference>
<evidence type="ECO:0000256" key="10">
    <source>
        <dbReference type="ARBA" id="ARBA00023303"/>
    </source>
</evidence>
<name>A0A151A4W9_9STAP</name>
<keyword evidence="10 14" id="KW-0407">Ion channel</keyword>
<proteinExistence type="inferred from homology"/>
<dbReference type="KEGG" id="skl:C7J89_07015"/>
<feature type="transmembrane region" description="Helical" evidence="14">
    <location>
        <begin position="64"/>
        <end position="84"/>
    </location>
</feature>
<evidence type="ECO:0000256" key="8">
    <source>
        <dbReference type="ARBA" id="ARBA00023065"/>
    </source>
</evidence>
<feature type="transmembrane region" description="Helical" evidence="14">
    <location>
        <begin position="96"/>
        <end position="115"/>
    </location>
</feature>
<keyword evidence="6 14" id="KW-1133">Transmembrane helix</keyword>
<dbReference type="GO" id="GO:0062054">
    <property type="term" value="F:fluoride channel activity"/>
    <property type="evidence" value="ECO:0007669"/>
    <property type="project" value="UniProtKB-UniRule"/>
</dbReference>
<keyword evidence="18" id="KW-1185">Reference proteome</keyword>
<dbReference type="Proteomes" id="UP000321040">
    <property type="component" value="Unassembled WGS sequence"/>
</dbReference>
<dbReference type="HAMAP" id="MF_00454">
    <property type="entry name" value="FluC"/>
    <property type="match status" value="1"/>
</dbReference>
<keyword evidence="3 14" id="KW-1003">Cell membrane</keyword>
<comment type="activity regulation">
    <text evidence="14">Na(+) is not transported, but it plays an essential structural role and its presence is essential for fluoride channel function.</text>
</comment>
<dbReference type="PANTHER" id="PTHR28259">
    <property type="entry name" value="FLUORIDE EXPORT PROTEIN 1-RELATED"/>
    <property type="match status" value="1"/>
</dbReference>
<reference evidence="16 17" key="1">
    <citation type="submission" date="2016-02" db="EMBL/GenBank/DDBJ databases">
        <title>Draft genome sequence of hydrocarbon degrading Staphylococcus saprophyticus Strain CNV2, isolated from crude-oil contaminated soil from Noonmati Oil Refinery, Guwahati, Assam, India.</title>
        <authorList>
            <person name="Mukherjee A."/>
            <person name="Chettri B."/>
            <person name="Langpoklakpam J."/>
            <person name="Singh A.K."/>
            <person name="Chattopadhyay D.J."/>
        </authorList>
    </citation>
    <scope>NUCLEOTIDE SEQUENCE [LARGE SCALE GENOMIC DNA]</scope>
    <source>
        <strain evidence="16 17">CNV2</strain>
    </source>
</reference>
<evidence type="ECO:0000256" key="2">
    <source>
        <dbReference type="ARBA" id="ARBA00022448"/>
    </source>
</evidence>
<gene>
    <name evidence="14" type="primary">fluC</name>
    <name evidence="14" type="synonym">crcB</name>
    <name evidence="15" type="synonym">crcB2</name>
    <name evidence="16" type="ORF">A0131_05285</name>
    <name evidence="15" type="ORF">SKL01_03050</name>
</gene>
<keyword evidence="2 14" id="KW-0813">Transport</keyword>
<evidence type="ECO:0000256" key="3">
    <source>
        <dbReference type="ARBA" id="ARBA00022475"/>
    </source>
</evidence>
<keyword evidence="5 14" id="KW-0479">Metal-binding</keyword>
<evidence type="ECO:0000256" key="12">
    <source>
        <dbReference type="ARBA" id="ARBA00035585"/>
    </source>
</evidence>
<accession>A0A151A4W9</accession>
<dbReference type="GO" id="GO:0046872">
    <property type="term" value="F:metal ion binding"/>
    <property type="evidence" value="ECO:0007669"/>
    <property type="project" value="UniProtKB-KW"/>
</dbReference>
<evidence type="ECO:0000256" key="5">
    <source>
        <dbReference type="ARBA" id="ARBA00022723"/>
    </source>
</evidence>
<dbReference type="Proteomes" id="UP000075418">
    <property type="component" value="Unassembled WGS sequence"/>
</dbReference>
<evidence type="ECO:0000313" key="15">
    <source>
        <dbReference type="EMBL" id="GEP81127.1"/>
    </source>
</evidence>
<evidence type="ECO:0000256" key="13">
    <source>
        <dbReference type="ARBA" id="ARBA00049940"/>
    </source>
</evidence>
<protein>
    <recommendedName>
        <fullName evidence="14">Fluoride-specific ion channel FluC</fullName>
    </recommendedName>
</protein>
<evidence type="ECO:0000256" key="4">
    <source>
        <dbReference type="ARBA" id="ARBA00022692"/>
    </source>
</evidence>
<evidence type="ECO:0000256" key="11">
    <source>
        <dbReference type="ARBA" id="ARBA00035120"/>
    </source>
</evidence>
<comment type="similarity">
    <text evidence="11 14">Belongs to the fluoride channel Fluc/FEX (TC 1.A.43) family.</text>
</comment>
<evidence type="ECO:0000256" key="9">
    <source>
        <dbReference type="ARBA" id="ARBA00023136"/>
    </source>
</evidence>
<evidence type="ECO:0000256" key="7">
    <source>
        <dbReference type="ARBA" id="ARBA00023053"/>
    </source>
</evidence>
<evidence type="ECO:0000313" key="18">
    <source>
        <dbReference type="Proteomes" id="UP000321040"/>
    </source>
</evidence>
<keyword evidence="4 14" id="KW-0812">Transmembrane</keyword>
<dbReference type="OrthoDB" id="9815830at2"/>
<evidence type="ECO:0000313" key="16">
    <source>
        <dbReference type="EMBL" id="KYH14190.1"/>
    </source>
</evidence>
<comment type="caution">
    <text evidence="16">The sequence shown here is derived from an EMBL/GenBank/DDBJ whole genome shotgun (WGS) entry which is preliminary data.</text>
</comment>
<organism evidence="16 17">
    <name type="scientific">Staphylococcus kloosii</name>
    <dbReference type="NCBI Taxonomy" id="29384"/>
    <lineage>
        <taxon>Bacteria</taxon>
        <taxon>Bacillati</taxon>
        <taxon>Bacillota</taxon>
        <taxon>Bacilli</taxon>
        <taxon>Bacillales</taxon>
        <taxon>Staphylococcaceae</taxon>
        <taxon>Staphylococcus</taxon>
    </lineage>
</organism>
<dbReference type="PANTHER" id="PTHR28259:SF16">
    <property type="entry name" value="FLUORIDE-SPECIFIC ION CHANNEL FLUC 2"/>
    <property type="match status" value="1"/>
</dbReference>
<feature type="binding site" evidence="14">
    <location>
        <position position="74"/>
    </location>
    <ligand>
        <name>Na(+)</name>
        <dbReference type="ChEBI" id="CHEBI:29101"/>
        <note>structural</note>
    </ligand>
</feature>
<evidence type="ECO:0000256" key="14">
    <source>
        <dbReference type="HAMAP-Rule" id="MF_00454"/>
    </source>
</evidence>
<dbReference type="GO" id="GO:0140114">
    <property type="term" value="P:cellular detoxification of fluoride"/>
    <property type="evidence" value="ECO:0007669"/>
    <property type="project" value="UniProtKB-UniRule"/>
</dbReference>
<feature type="binding site" evidence="14">
    <location>
        <position position="71"/>
    </location>
    <ligand>
        <name>Na(+)</name>
        <dbReference type="ChEBI" id="CHEBI:29101"/>
        <note>structural</note>
    </ligand>
</feature>
<dbReference type="Pfam" id="PF02537">
    <property type="entry name" value="CRCB"/>
    <property type="match status" value="1"/>
</dbReference>
<dbReference type="RefSeq" id="WP_061854376.1">
    <property type="nucleotide sequence ID" value="NZ_BKAQ01000002.1"/>
</dbReference>
<keyword evidence="8 14" id="KW-0406">Ion transport</keyword>